<protein>
    <recommendedName>
        <fullName evidence="4">TonB C-terminal domain-containing protein</fullName>
    </recommendedName>
</protein>
<evidence type="ECO:0000313" key="2">
    <source>
        <dbReference type="EMBL" id="SMH44392.1"/>
    </source>
</evidence>
<dbReference type="EMBL" id="FXBL01000004">
    <property type="protein sequence ID" value="SMH44392.1"/>
    <property type="molecule type" value="Genomic_DNA"/>
</dbReference>
<gene>
    <name evidence="2" type="ORF">SAMN02982922_3046</name>
</gene>
<dbReference type="Proteomes" id="UP000193083">
    <property type="component" value="Unassembled WGS sequence"/>
</dbReference>
<dbReference type="RefSeq" id="WP_085464923.1">
    <property type="nucleotide sequence ID" value="NZ_FXBL01000004.1"/>
</dbReference>
<name>A0A1X7P0X2_9HYPH</name>
<proteinExistence type="predicted"/>
<accession>A0A1X7P0X2</accession>
<feature type="chain" id="PRO_5010870134" description="TonB C-terminal domain-containing protein" evidence="1">
    <location>
        <begin position="31"/>
        <end position="318"/>
    </location>
</feature>
<keyword evidence="3" id="KW-1185">Reference proteome</keyword>
<dbReference type="OrthoDB" id="8113906at2"/>
<keyword evidence="1" id="KW-0732">Signal</keyword>
<evidence type="ECO:0008006" key="4">
    <source>
        <dbReference type="Google" id="ProtNLM"/>
    </source>
</evidence>
<organism evidence="2 3">
    <name type="scientific">Mesorhizobium australicum</name>
    <dbReference type="NCBI Taxonomy" id="536018"/>
    <lineage>
        <taxon>Bacteria</taxon>
        <taxon>Pseudomonadati</taxon>
        <taxon>Pseudomonadota</taxon>
        <taxon>Alphaproteobacteria</taxon>
        <taxon>Hyphomicrobiales</taxon>
        <taxon>Phyllobacteriaceae</taxon>
        <taxon>Mesorhizobium</taxon>
    </lineage>
</organism>
<sequence>MGIRNFSWRVPVALILLLLGLAIGTAPSHADPPPAKARIGDLTFYYDPFNWRFELAGTGLTVTCLQVDCRGAVFDFSVRDASGECGEEAVRRTAELLFPAADRHPVNIVPAGRFGLVKAESRYGPDLQSPTYVYACLDWQDREYRFATRPETVGRMSWAGGALHYLVSRATAPPARIATVRLRDLEIPYSTEIWRATEFVPRESHRLLFCLPPTCDGHGGFVTVSAKPAAGCEPDPAGLSLPQAILTPLHAGSDGPQFTVTTIHSPCRNYVPPIRRACLWHNGVAYRIVTGGLGGCRSDLGVPAGAFTELVNAARLAP</sequence>
<evidence type="ECO:0000256" key="1">
    <source>
        <dbReference type="SAM" id="SignalP"/>
    </source>
</evidence>
<dbReference type="AlphaFoldDB" id="A0A1X7P0X2"/>
<evidence type="ECO:0000313" key="3">
    <source>
        <dbReference type="Proteomes" id="UP000193083"/>
    </source>
</evidence>
<reference evidence="2 3" key="1">
    <citation type="submission" date="2017-04" db="EMBL/GenBank/DDBJ databases">
        <authorList>
            <person name="Afonso C.L."/>
            <person name="Miller P.J."/>
            <person name="Scott M.A."/>
            <person name="Spackman E."/>
            <person name="Goraichik I."/>
            <person name="Dimitrov K.M."/>
            <person name="Suarez D.L."/>
            <person name="Swayne D.E."/>
        </authorList>
    </citation>
    <scope>NUCLEOTIDE SEQUENCE [LARGE SCALE GENOMIC DNA]</scope>
    <source>
        <strain evidence="2 3">B5P</strain>
    </source>
</reference>
<feature type="signal peptide" evidence="1">
    <location>
        <begin position="1"/>
        <end position="30"/>
    </location>
</feature>